<dbReference type="InterPro" id="IPR052366">
    <property type="entry name" value="GTP_Pyrophosphokinase"/>
</dbReference>
<gene>
    <name evidence="2" type="ORF">HY544_01630</name>
</gene>
<protein>
    <submittedName>
        <fullName evidence="2">RelA/SpoT domain-containing protein</fullName>
    </submittedName>
</protein>
<dbReference type="EMBL" id="JACQPB010000022">
    <property type="protein sequence ID" value="MBI4210189.1"/>
    <property type="molecule type" value="Genomic_DNA"/>
</dbReference>
<comment type="caution">
    <text evidence="2">The sequence shown here is derived from an EMBL/GenBank/DDBJ whole genome shotgun (WGS) entry which is preliminary data.</text>
</comment>
<evidence type="ECO:0000313" key="3">
    <source>
        <dbReference type="Proteomes" id="UP000732298"/>
    </source>
</evidence>
<dbReference type="Gene3D" id="3.30.460.10">
    <property type="entry name" value="Beta Polymerase, domain 2"/>
    <property type="match status" value="1"/>
</dbReference>
<dbReference type="Pfam" id="PF04607">
    <property type="entry name" value="RelA_SpoT"/>
    <property type="match status" value="1"/>
</dbReference>
<dbReference type="PANTHER" id="PTHR47837">
    <property type="entry name" value="GTP PYROPHOSPHOKINASE YJBM"/>
    <property type="match status" value="1"/>
</dbReference>
<organism evidence="2 3">
    <name type="scientific">Candidatus Iainarchaeum sp</name>
    <dbReference type="NCBI Taxonomy" id="3101447"/>
    <lineage>
        <taxon>Archaea</taxon>
        <taxon>Candidatus Iainarchaeota</taxon>
        <taxon>Candidatus Iainarchaeia</taxon>
        <taxon>Candidatus Iainarchaeales</taxon>
        <taxon>Candidatus Iainarchaeaceae</taxon>
        <taxon>Candidatus Iainarchaeum</taxon>
    </lineage>
</organism>
<proteinExistence type="predicted"/>
<reference evidence="2" key="1">
    <citation type="submission" date="2020-07" db="EMBL/GenBank/DDBJ databases">
        <title>Huge and variable diversity of episymbiotic CPR bacteria and DPANN archaea in groundwater ecosystems.</title>
        <authorList>
            <person name="He C.Y."/>
            <person name="Keren R."/>
            <person name="Whittaker M."/>
            <person name="Farag I.F."/>
            <person name="Doudna J."/>
            <person name="Cate J.H.D."/>
            <person name="Banfield J.F."/>
        </authorList>
    </citation>
    <scope>NUCLEOTIDE SEQUENCE</scope>
    <source>
        <strain evidence="2">NC_groundwater_1296_Ag_S-0.2um_52_80</strain>
    </source>
</reference>
<dbReference type="CDD" id="cd05399">
    <property type="entry name" value="NT_Rel-Spo_like"/>
    <property type="match status" value="1"/>
</dbReference>
<dbReference type="SMART" id="SM00954">
    <property type="entry name" value="RelA_SpoT"/>
    <property type="match status" value="1"/>
</dbReference>
<evidence type="ECO:0000259" key="1">
    <source>
        <dbReference type="SMART" id="SM00954"/>
    </source>
</evidence>
<dbReference type="GO" id="GO:0015969">
    <property type="term" value="P:guanosine tetraphosphate metabolic process"/>
    <property type="evidence" value="ECO:0007669"/>
    <property type="project" value="InterPro"/>
</dbReference>
<dbReference type="PANTHER" id="PTHR47837:SF1">
    <property type="entry name" value="GTP PYROPHOSPHOKINASE YJBM"/>
    <property type="match status" value="1"/>
</dbReference>
<dbReference type="SUPFAM" id="SSF81301">
    <property type="entry name" value="Nucleotidyltransferase"/>
    <property type="match status" value="1"/>
</dbReference>
<name>A0A8T3YPU1_9ARCH</name>
<sequence>MRWAKPTHQSKEQVNRAGDTLISDMATVEEKNKALEILDNWRAIHSYPLHIFKKRLKDVSTEKVDKSALTAQRLKRVPAIIKKLKRKYGGQQPTMRLSQMQDIGGCRAVVSTIPQVKKLFEDYYLKGDLKHKRVGIKDYIAAPKEDGYRSTHIIYKFFSKRQGKKEYNGLLIEIQLRTKLQHYWATAIETVDFFTRQAIKSNEGEKEWMNFFKLVSSAFAKIENCPTVPNTPTDDKELYSQIKQKENELNVIKIMSGWTSAIKFFEEYTAKSSKEKPQFFLLQLDISGGEMKLSSYTKDEEQKAISDYAEAEKKSKEKEYDVVLVGVDTIGDLRKAYPNYFVDSKEFLENLTKIIKKATNNGF</sequence>
<dbReference type="AlphaFoldDB" id="A0A8T3YPU1"/>
<feature type="domain" description="RelA/SpoT" evidence="1">
    <location>
        <begin position="72"/>
        <end position="199"/>
    </location>
</feature>
<evidence type="ECO:0000313" key="2">
    <source>
        <dbReference type="EMBL" id="MBI4210189.1"/>
    </source>
</evidence>
<dbReference type="Proteomes" id="UP000732298">
    <property type="component" value="Unassembled WGS sequence"/>
</dbReference>
<dbReference type="InterPro" id="IPR007685">
    <property type="entry name" value="RelA_SpoT"/>
</dbReference>
<accession>A0A8T3YPU1</accession>
<dbReference type="InterPro" id="IPR043519">
    <property type="entry name" value="NT_sf"/>
</dbReference>